<evidence type="ECO:0000256" key="2">
    <source>
        <dbReference type="HAMAP-Rule" id="MF_00296"/>
    </source>
</evidence>
<comment type="subcellular location">
    <subcellularLocation>
        <location evidence="2">Cytoplasm</location>
    </subcellularLocation>
</comment>
<dbReference type="Proteomes" id="UP000682416">
    <property type="component" value="Chromosome"/>
</dbReference>
<dbReference type="NCBIfam" id="TIGR01392">
    <property type="entry name" value="homoserO_Ac_trn"/>
    <property type="match status" value="1"/>
</dbReference>
<organism evidence="6 7">
    <name type="scientific">Nocardiopsis eucommiae</name>
    <dbReference type="NCBI Taxonomy" id="2831970"/>
    <lineage>
        <taxon>Bacteria</taxon>
        <taxon>Bacillati</taxon>
        <taxon>Actinomycetota</taxon>
        <taxon>Actinomycetes</taxon>
        <taxon>Streptosporangiales</taxon>
        <taxon>Nocardiopsidaceae</taxon>
        <taxon>Nocardiopsis</taxon>
    </lineage>
</organism>
<dbReference type="GO" id="GO:0009086">
    <property type="term" value="P:methionine biosynthetic process"/>
    <property type="evidence" value="ECO:0007669"/>
    <property type="project" value="UniProtKB-UniRule"/>
</dbReference>
<dbReference type="AlphaFoldDB" id="A0A975LC79"/>
<accession>A0A975LC79</accession>
<comment type="subunit">
    <text evidence="2">Homodimer.</text>
</comment>
<sequence>MGPARPRQDGPDPDPRVPAAPRPARGGWREGDPVGRRRWVRWDRPLELESGEHLPEVRLAYQTWGRLNPEGTNAVLVLHALTGDAHLAGPAEPGHPSPGWWEGIVGPGRALDTDRYLVVAPNVLGGCQGSTGPSSDAPDGRPWGSRFPRITLRDTVRAEEALADALGVDAWAAVLGGSMGGMRALEWAITLPERVRGALVLACPAATTAWQIAWAAPQLHAVRADPDWFGGDYHSTGRTPVDGLGVARRIAHVTYRGAGEFDARFGRAAQRGEDPGAEGRYAVESYLDHQAWKLARRFDPASYVLLTEAMNGHDVGRGRGGVAAALATLPERTLVAGVDSDHLYPLSQQREIARHLPRPGQVRVIESPHGHDGFLVETEQVAALVAELLAATG</sequence>
<feature type="compositionally biased region" description="Basic and acidic residues" evidence="4">
    <location>
        <begin position="1"/>
        <end position="15"/>
    </location>
</feature>
<dbReference type="GO" id="GO:0004414">
    <property type="term" value="F:homoserine O-acetyltransferase activity"/>
    <property type="evidence" value="ECO:0007669"/>
    <property type="project" value="UniProtKB-UniRule"/>
</dbReference>
<keyword evidence="2" id="KW-0028">Amino-acid biosynthesis</keyword>
<comment type="function">
    <text evidence="2">Transfers an acetyl group from acetyl-CoA to L-homoserine, forming acetyl-L-homoserine.</text>
</comment>
<dbReference type="InterPro" id="IPR000073">
    <property type="entry name" value="AB_hydrolase_1"/>
</dbReference>
<feature type="domain" description="AB hydrolase-1" evidence="5">
    <location>
        <begin position="73"/>
        <end position="377"/>
    </location>
</feature>
<proteinExistence type="inferred from homology"/>
<dbReference type="EC" id="2.3.1.31" evidence="2"/>
<feature type="region of interest" description="Disordered" evidence="4">
    <location>
        <begin position="1"/>
        <end position="34"/>
    </location>
</feature>
<keyword evidence="1 2" id="KW-0808">Transferase</keyword>
<evidence type="ECO:0000256" key="4">
    <source>
        <dbReference type="SAM" id="MobiDB-lite"/>
    </source>
</evidence>
<dbReference type="PANTHER" id="PTHR32268:SF11">
    <property type="entry name" value="HOMOSERINE O-ACETYLTRANSFERASE"/>
    <property type="match status" value="1"/>
</dbReference>
<evidence type="ECO:0000256" key="1">
    <source>
        <dbReference type="ARBA" id="ARBA00022679"/>
    </source>
</evidence>
<name>A0A975LC79_9ACTN</name>
<keyword evidence="2 6" id="KW-0012">Acyltransferase</keyword>
<dbReference type="InterPro" id="IPR029058">
    <property type="entry name" value="AB_hydrolase_fold"/>
</dbReference>
<dbReference type="GO" id="GO:0005737">
    <property type="term" value="C:cytoplasm"/>
    <property type="evidence" value="ECO:0007669"/>
    <property type="project" value="UniProtKB-SubCell"/>
</dbReference>
<comment type="pathway">
    <text evidence="2">Amino-acid biosynthesis; L-methionine biosynthesis via de novo pathway; O-acetyl-L-homoserine from L-homoserine: step 1/1.</text>
</comment>
<keyword evidence="2" id="KW-0486">Methionine biosynthesis</keyword>
<dbReference type="HAMAP" id="MF_00296">
    <property type="entry name" value="MetX_acyltransf"/>
    <property type="match status" value="1"/>
</dbReference>
<dbReference type="InterPro" id="IPR008220">
    <property type="entry name" value="HAT_MetX-like"/>
</dbReference>
<dbReference type="Pfam" id="PF00561">
    <property type="entry name" value="Abhydrolase_1"/>
    <property type="match status" value="1"/>
</dbReference>
<evidence type="ECO:0000313" key="7">
    <source>
        <dbReference type="Proteomes" id="UP000682416"/>
    </source>
</evidence>
<evidence type="ECO:0000259" key="5">
    <source>
        <dbReference type="Pfam" id="PF00561"/>
    </source>
</evidence>
<keyword evidence="2" id="KW-0963">Cytoplasm</keyword>
<evidence type="ECO:0000313" key="6">
    <source>
        <dbReference type="EMBL" id="QVJ03309.1"/>
    </source>
</evidence>
<dbReference type="Gene3D" id="3.40.50.1820">
    <property type="entry name" value="alpha/beta hydrolase"/>
    <property type="match status" value="1"/>
</dbReference>
<keyword evidence="7" id="KW-1185">Reference proteome</keyword>
<dbReference type="EMBL" id="CP074402">
    <property type="protein sequence ID" value="QVJ03309.1"/>
    <property type="molecule type" value="Genomic_DNA"/>
</dbReference>
<feature type="binding site" evidence="2">
    <location>
        <position position="372"/>
    </location>
    <ligand>
        <name>substrate</name>
    </ligand>
</feature>
<dbReference type="PIRSF" id="PIRSF000443">
    <property type="entry name" value="Homoser_Ac_trans"/>
    <property type="match status" value="1"/>
</dbReference>
<feature type="active site" description="Nucleophile" evidence="2 3">
    <location>
        <position position="178"/>
    </location>
</feature>
<dbReference type="PANTHER" id="PTHR32268">
    <property type="entry name" value="HOMOSERINE O-ACETYLTRANSFERASE"/>
    <property type="match status" value="1"/>
</dbReference>
<dbReference type="NCBIfam" id="NF001209">
    <property type="entry name" value="PRK00175.1"/>
    <property type="match status" value="1"/>
</dbReference>
<comment type="caution">
    <text evidence="2">Lacks conserved residue(s) required for the propagation of feature annotation.</text>
</comment>
<dbReference type="KEGG" id="nec:KGD82_17500"/>
<feature type="active site" evidence="2 3">
    <location>
        <position position="341"/>
    </location>
</feature>
<evidence type="ECO:0000256" key="3">
    <source>
        <dbReference type="PIRSR" id="PIRSR000443-1"/>
    </source>
</evidence>
<gene>
    <name evidence="2" type="primary">metXA</name>
    <name evidence="6" type="ORF">KGD82_17500</name>
</gene>
<protein>
    <recommendedName>
        <fullName evidence="2">Homoserine O-acetyltransferase</fullName>
        <shortName evidence="2">HAT</shortName>
        <ecNumber evidence="2">2.3.1.31</ecNumber>
    </recommendedName>
    <alternativeName>
        <fullName evidence="2">Homoserine transacetylase</fullName>
        <shortName evidence="2">HTA</shortName>
    </alternativeName>
</protein>
<feature type="active site" evidence="2 3">
    <location>
        <position position="371"/>
    </location>
</feature>
<feature type="binding site" evidence="2">
    <location>
        <position position="248"/>
    </location>
    <ligand>
        <name>substrate</name>
    </ligand>
</feature>
<comment type="similarity">
    <text evidence="2">Belongs to the AB hydrolase superfamily. MetX family.</text>
</comment>
<comment type="catalytic activity">
    <reaction evidence="2">
        <text>L-homoserine + acetyl-CoA = O-acetyl-L-homoserine + CoA</text>
        <dbReference type="Rhea" id="RHEA:13701"/>
        <dbReference type="ChEBI" id="CHEBI:57287"/>
        <dbReference type="ChEBI" id="CHEBI:57288"/>
        <dbReference type="ChEBI" id="CHEBI:57476"/>
        <dbReference type="ChEBI" id="CHEBI:57716"/>
        <dbReference type="EC" id="2.3.1.31"/>
    </reaction>
</comment>
<reference evidence="6" key="1">
    <citation type="submission" date="2021-05" db="EMBL/GenBank/DDBJ databases">
        <authorList>
            <person name="Kaiqin L."/>
            <person name="Jian G."/>
        </authorList>
    </citation>
    <scope>NUCLEOTIDE SEQUENCE</scope>
    <source>
        <strain evidence="6">HDS5</strain>
    </source>
</reference>
<dbReference type="GO" id="GO:0009092">
    <property type="term" value="P:homoserine metabolic process"/>
    <property type="evidence" value="ECO:0007669"/>
    <property type="project" value="TreeGrafter"/>
</dbReference>
<dbReference type="SUPFAM" id="SSF53474">
    <property type="entry name" value="alpha/beta-Hydrolases"/>
    <property type="match status" value="1"/>
</dbReference>